<accession>A0ABQ6LJ27</accession>
<feature type="transmembrane region" description="Helical" evidence="1">
    <location>
        <begin position="104"/>
        <end position="123"/>
    </location>
</feature>
<feature type="transmembrane region" description="Helical" evidence="1">
    <location>
        <begin position="135"/>
        <end position="155"/>
    </location>
</feature>
<feature type="transmembrane region" description="Helical" evidence="1">
    <location>
        <begin position="417"/>
        <end position="437"/>
    </location>
</feature>
<keyword evidence="1" id="KW-1133">Transmembrane helix</keyword>
<keyword evidence="3" id="KW-1185">Reference proteome</keyword>
<gene>
    <name evidence="2" type="ORF">LNKW23_14480</name>
</gene>
<comment type="caution">
    <text evidence="2">The sequence shown here is derived from an EMBL/GenBank/DDBJ whole genome shotgun (WGS) entry which is preliminary data.</text>
</comment>
<dbReference type="EMBL" id="BSYI01000009">
    <property type="protein sequence ID" value="GMG82235.1"/>
    <property type="molecule type" value="Genomic_DNA"/>
</dbReference>
<feature type="transmembrane region" description="Helical" evidence="1">
    <location>
        <begin position="198"/>
        <end position="217"/>
    </location>
</feature>
<keyword evidence="1" id="KW-0472">Membrane</keyword>
<name>A0ABQ6LJ27_9RHOB</name>
<evidence type="ECO:0000313" key="3">
    <source>
        <dbReference type="Proteomes" id="UP001239909"/>
    </source>
</evidence>
<sequence>MAKAAGHPWPGAQVVTVPGGLACLAGAAVLSWPMLFLGAPLFFLDSLPYAVEGQAVVQGLLGLLPGGDGAAAGSVGELAGQANSLRSVYYAAFVHLAAQTPLGFAGPALLQGAMVLFLAGPLVGPEAAAPAADRLLAGALVVALTPLAWFASYLMPDVLAAAVVLHACLLVRGVDALSPRQCAAVGLVAGFAIVSHHGYIPLSGAVVALALALRLAARRPLLRAAALGLAPLMLAVGANMALGALVLDGPSVAPRRLPILLARSIADGPARWHLEAHCADENYAVCGYFETIPDTVHDTLWAEGGLRDGPTELLALVRAEEPVILWRAFLEYPAQQVWSLAGNTLVQLVSIGTGEILAGRAVFDAAGRPQLEIDRARGRGLLAAYDVVLPLSVLAGLGMIGRMALRDGLRAGPHERALLAVVTVGLLANGAIFGGLSAPVDRYQTRLAWLLPALAALFWLARRRREGA</sequence>
<feature type="transmembrane region" description="Helical" evidence="1">
    <location>
        <begin position="224"/>
        <end position="247"/>
    </location>
</feature>
<dbReference type="Proteomes" id="UP001239909">
    <property type="component" value="Unassembled WGS sequence"/>
</dbReference>
<protein>
    <recommendedName>
        <fullName evidence="4">Glycosyltransferase RgtA/B/C/D-like domain-containing protein</fullName>
    </recommendedName>
</protein>
<dbReference type="RefSeq" id="WP_285670997.1">
    <property type="nucleotide sequence ID" value="NZ_BSYI01000009.1"/>
</dbReference>
<organism evidence="2 3">
    <name type="scientific">Paralimibaculum aggregatum</name>
    <dbReference type="NCBI Taxonomy" id="3036245"/>
    <lineage>
        <taxon>Bacteria</taxon>
        <taxon>Pseudomonadati</taxon>
        <taxon>Pseudomonadota</taxon>
        <taxon>Alphaproteobacteria</taxon>
        <taxon>Rhodobacterales</taxon>
        <taxon>Paracoccaceae</taxon>
        <taxon>Paralimibaculum</taxon>
    </lineage>
</organism>
<keyword evidence="1" id="KW-0812">Transmembrane</keyword>
<reference evidence="2 3" key="1">
    <citation type="submission" date="2023-04" db="EMBL/GenBank/DDBJ databases">
        <title>Marinoamorphus aggregata gen. nov., sp. Nov., isolate from tissue of brittle star Ophioplocus japonicus.</title>
        <authorList>
            <person name="Kawano K."/>
            <person name="Sawayama S."/>
            <person name="Nakagawa S."/>
        </authorList>
    </citation>
    <scope>NUCLEOTIDE SEQUENCE [LARGE SCALE GENOMIC DNA]</scope>
    <source>
        <strain evidence="2 3">NKW23</strain>
    </source>
</reference>
<evidence type="ECO:0000256" key="1">
    <source>
        <dbReference type="SAM" id="Phobius"/>
    </source>
</evidence>
<proteinExistence type="predicted"/>
<evidence type="ECO:0000313" key="2">
    <source>
        <dbReference type="EMBL" id="GMG82235.1"/>
    </source>
</evidence>
<evidence type="ECO:0008006" key="4">
    <source>
        <dbReference type="Google" id="ProtNLM"/>
    </source>
</evidence>
<feature type="transmembrane region" description="Helical" evidence="1">
    <location>
        <begin position="21"/>
        <end position="43"/>
    </location>
</feature>
<feature type="transmembrane region" description="Helical" evidence="1">
    <location>
        <begin position="443"/>
        <end position="461"/>
    </location>
</feature>
<dbReference type="PROSITE" id="PS51257">
    <property type="entry name" value="PROKAR_LIPOPROTEIN"/>
    <property type="match status" value="1"/>
</dbReference>
<feature type="transmembrane region" description="Helical" evidence="1">
    <location>
        <begin position="387"/>
        <end position="405"/>
    </location>
</feature>